<gene>
    <name evidence="1" type="ORF">FNW21_08090</name>
</gene>
<sequence>MKNRQKILVLLVLFSFGIAQGQFRKVLKGQVLNDSIPVENGYVFNLNSKTRTLIQSDGSFDIPAKSKDTLLISSMAFRSQKIILTTKNLELPLLIIKLDFFENELKEVLVSKKTALKPISSNSQKYVDMPFFDDEKSSPKNTTMPSFAVENSMDLWRIGTKVIPRLFKKKAVEKTPELPEKDFTKEVFTTINRDFFTQTLALKLDEINLFLMYCETDSRAKELLKPENKFQLIDFLITKNKAFKRISTFEK</sequence>
<evidence type="ECO:0008006" key="3">
    <source>
        <dbReference type="Google" id="ProtNLM"/>
    </source>
</evidence>
<proteinExistence type="predicted"/>
<evidence type="ECO:0000313" key="2">
    <source>
        <dbReference type="Proteomes" id="UP000316371"/>
    </source>
</evidence>
<dbReference type="Proteomes" id="UP000316371">
    <property type="component" value="Unassembled WGS sequence"/>
</dbReference>
<dbReference type="AlphaFoldDB" id="A0A553E3Q9"/>
<protein>
    <recommendedName>
        <fullName evidence="3">CarboxypepD_reg-like domain-containing protein</fullName>
    </recommendedName>
</protein>
<dbReference type="RefSeq" id="WP_144256235.1">
    <property type="nucleotide sequence ID" value="NZ_VJZT01000007.1"/>
</dbReference>
<dbReference type="OrthoDB" id="1431099at2"/>
<evidence type="ECO:0000313" key="1">
    <source>
        <dbReference type="EMBL" id="TRX39659.1"/>
    </source>
</evidence>
<accession>A0A553E3Q9</accession>
<organism evidence="1 2">
    <name type="scientific">Flavobacterium restrictum</name>
    <dbReference type="NCBI Taxonomy" id="2594428"/>
    <lineage>
        <taxon>Bacteria</taxon>
        <taxon>Pseudomonadati</taxon>
        <taxon>Bacteroidota</taxon>
        <taxon>Flavobacteriia</taxon>
        <taxon>Flavobacteriales</taxon>
        <taxon>Flavobacteriaceae</taxon>
        <taxon>Flavobacterium</taxon>
    </lineage>
</organism>
<keyword evidence="2" id="KW-1185">Reference proteome</keyword>
<name>A0A553E3Q9_9FLAO</name>
<dbReference type="EMBL" id="VJZT01000007">
    <property type="protein sequence ID" value="TRX39659.1"/>
    <property type="molecule type" value="Genomic_DNA"/>
</dbReference>
<reference evidence="1 2" key="1">
    <citation type="submission" date="2019-07" db="EMBL/GenBank/DDBJ databases">
        <title>Novel species of Flavobacterium.</title>
        <authorList>
            <person name="Liu Q."/>
            <person name="Xin Y.-H."/>
        </authorList>
    </citation>
    <scope>NUCLEOTIDE SEQUENCE [LARGE SCALE GENOMIC DNA]</scope>
    <source>
        <strain evidence="1 2">LB1R34</strain>
    </source>
</reference>
<comment type="caution">
    <text evidence="1">The sequence shown here is derived from an EMBL/GenBank/DDBJ whole genome shotgun (WGS) entry which is preliminary data.</text>
</comment>